<sequence>MDDKVRVSWERFLHPETLRTNLIVASIYITAFEMLKDSIIDRIKDFYSSGYDREKGLIIDDKYKTEVLKRDKSPLYASLYWLKENNVIDDKDIEQFNKIKECRNELAHDIINFISTGIKTDPMPLFNIMVDLLQKIEKWWIINVEIATDLDYADEKIDEDGIIPGPIMSLRLLTDIALGAEEESKQYFKAFKEGTKKI</sequence>
<accession>A0A1E3XA73</accession>
<evidence type="ECO:0008006" key="3">
    <source>
        <dbReference type="Google" id="ProtNLM"/>
    </source>
</evidence>
<organism evidence="1 2">
    <name type="scientific">Candidatus Scalindua rubra</name>
    <dbReference type="NCBI Taxonomy" id="1872076"/>
    <lineage>
        <taxon>Bacteria</taxon>
        <taxon>Pseudomonadati</taxon>
        <taxon>Planctomycetota</taxon>
        <taxon>Candidatus Brocadiia</taxon>
        <taxon>Candidatus Brocadiales</taxon>
        <taxon>Candidatus Scalinduaceae</taxon>
        <taxon>Candidatus Scalindua</taxon>
    </lineage>
</organism>
<name>A0A1E3XA73_9BACT</name>
<protein>
    <recommendedName>
        <fullName evidence="3">DUF4145 domain-containing protein</fullName>
    </recommendedName>
</protein>
<dbReference type="EMBL" id="MAYW01000058">
    <property type="protein sequence ID" value="ODS32545.1"/>
    <property type="molecule type" value="Genomic_DNA"/>
</dbReference>
<gene>
    <name evidence="1" type="ORF">SCARUB_02345</name>
</gene>
<evidence type="ECO:0000313" key="1">
    <source>
        <dbReference type="EMBL" id="ODS32545.1"/>
    </source>
</evidence>
<dbReference type="AlphaFoldDB" id="A0A1E3XA73"/>
<dbReference type="Proteomes" id="UP000094056">
    <property type="component" value="Unassembled WGS sequence"/>
</dbReference>
<reference evidence="1 2" key="1">
    <citation type="submission" date="2016-07" db="EMBL/GenBank/DDBJ databases">
        <title>Draft genome of Scalindua rubra, obtained from a brine-seawater interface in the Red Sea, sheds light on salt adaptation in anammox bacteria.</title>
        <authorList>
            <person name="Speth D.R."/>
            <person name="Lagkouvardos I."/>
            <person name="Wang Y."/>
            <person name="Qian P.-Y."/>
            <person name="Dutilh B.E."/>
            <person name="Jetten M.S."/>
        </authorList>
    </citation>
    <scope>NUCLEOTIDE SEQUENCE [LARGE SCALE GENOMIC DNA]</scope>
    <source>
        <strain evidence="1">BSI-1</strain>
    </source>
</reference>
<comment type="caution">
    <text evidence="1">The sequence shown here is derived from an EMBL/GenBank/DDBJ whole genome shotgun (WGS) entry which is preliminary data.</text>
</comment>
<evidence type="ECO:0000313" key="2">
    <source>
        <dbReference type="Proteomes" id="UP000094056"/>
    </source>
</evidence>
<proteinExistence type="predicted"/>